<accession>A0ABM4AP05</accession>
<keyword evidence="3" id="KW-0732">Signal</keyword>
<reference evidence="6" key="2">
    <citation type="submission" date="2025-08" db="UniProtKB">
        <authorList>
            <consortium name="RefSeq"/>
        </authorList>
    </citation>
    <scope>IDENTIFICATION</scope>
    <source>
        <tissue evidence="6">Whole body</tissue>
    </source>
</reference>
<protein>
    <recommendedName>
        <fullName evidence="2">Lipase</fullName>
    </recommendedName>
</protein>
<keyword evidence="2" id="KW-0443">Lipid metabolism</keyword>
<evidence type="ECO:0000256" key="2">
    <source>
        <dbReference type="PIRNR" id="PIRNR000862"/>
    </source>
</evidence>
<keyword evidence="2" id="KW-0442">Lipid degradation</keyword>
<feature type="chain" id="PRO_5046649727" description="Lipase" evidence="3">
    <location>
        <begin position="18"/>
        <end position="398"/>
    </location>
</feature>
<dbReference type="PANTHER" id="PTHR11005">
    <property type="entry name" value="LYSOSOMAL ACID LIPASE-RELATED"/>
    <property type="match status" value="1"/>
</dbReference>
<feature type="signal peptide" evidence="3">
    <location>
        <begin position="1"/>
        <end position="17"/>
    </location>
</feature>
<evidence type="ECO:0000256" key="3">
    <source>
        <dbReference type="SAM" id="SignalP"/>
    </source>
</evidence>
<sequence>MLGILPLVTILVCGAQALPGNVENALAYGQVADRHFNVEERLLRDGYYSESHTVTTSDGYMLEINRIPFRRHETVDNATKTSKPVVFMLHGLQGSSISYVTLGPGRALAYILADEGYDVWMGNARGVLNSRRHVTLDPNVDVEEFFDITFEDIGMKDLPAIIDYILELTGKSKLHYIGHSQGGTAFLVLNSMLPEYNQKIASANLLAGVGYQENFPNRVLSLLAISTNPIYTYALRQGIIEILGPDWNSFLNDAECNDDNFETCSLLIIKEIMGDLFNTLETLAGASIKQYAHYGQNIRSKSFRRWYYSPITNLIKYGSLNPPEYQISAITVDVTMHYTVNDSLLDEQDVIDMAKVMPNTRTRKVARETYSHTDFVVAPDSKELVYDYIVESLNKYEL</sequence>
<dbReference type="Proteomes" id="UP001652626">
    <property type="component" value="Chromosome 2"/>
</dbReference>
<dbReference type="InterPro" id="IPR025483">
    <property type="entry name" value="Lipase_euk"/>
</dbReference>
<reference evidence="5" key="1">
    <citation type="submission" date="2025-05" db="UniProtKB">
        <authorList>
            <consortium name="RefSeq"/>
        </authorList>
    </citation>
    <scope>NUCLEOTIDE SEQUENCE [LARGE SCALE GENOMIC DNA]</scope>
</reference>
<dbReference type="InterPro" id="IPR006693">
    <property type="entry name" value="AB_hydrolase_lipase"/>
</dbReference>
<dbReference type="Pfam" id="PF04083">
    <property type="entry name" value="Abhydro_lipase"/>
    <property type="match status" value="1"/>
</dbReference>
<dbReference type="InterPro" id="IPR029058">
    <property type="entry name" value="AB_hydrolase_fold"/>
</dbReference>
<evidence type="ECO:0000259" key="4">
    <source>
        <dbReference type="Pfam" id="PF04083"/>
    </source>
</evidence>
<dbReference type="SUPFAM" id="SSF53474">
    <property type="entry name" value="alpha/beta-Hydrolases"/>
    <property type="match status" value="1"/>
</dbReference>
<keyword evidence="5" id="KW-1185">Reference proteome</keyword>
<proteinExistence type="inferred from homology"/>
<keyword evidence="2" id="KW-0378">Hydrolase</keyword>
<evidence type="ECO:0000313" key="5">
    <source>
        <dbReference type="Proteomes" id="UP001652626"/>
    </source>
</evidence>
<dbReference type="RefSeq" id="XP_064073019.1">
    <property type="nucleotide sequence ID" value="XM_064216949.1"/>
</dbReference>
<evidence type="ECO:0000256" key="1">
    <source>
        <dbReference type="ARBA" id="ARBA00010701"/>
    </source>
</evidence>
<organism evidence="5 6">
    <name type="scientific">Vanessa tameamea</name>
    <name type="common">Kamehameha butterfly</name>
    <dbReference type="NCBI Taxonomy" id="334116"/>
    <lineage>
        <taxon>Eukaryota</taxon>
        <taxon>Metazoa</taxon>
        <taxon>Ecdysozoa</taxon>
        <taxon>Arthropoda</taxon>
        <taxon>Hexapoda</taxon>
        <taxon>Insecta</taxon>
        <taxon>Pterygota</taxon>
        <taxon>Neoptera</taxon>
        <taxon>Endopterygota</taxon>
        <taxon>Lepidoptera</taxon>
        <taxon>Glossata</taxon>
        <taxon>Ditrysia</taxon>
        <taxon>Papilionoidea</taxon>
        <taxon>Nymphalidae</taxon>
        <taxon>Nymphalinae</taxon>
        <taxon>Vanessa</taxon>
    </lineage>
</organism>
<feature type="domain" description="Partial AB-hydrolase lipase" evidence="4">
    <location>
        <begin position="41"/>
        <end position="101"/>
    </location>
</feature>
<evidence type="ECO:0000313" key="6">
    <source>
        <dbReference type="RefSeq" id="XP_064073019.1"/>
    </source>
</evidence>
<dbReference type="Gene3D" id="3.40.50.1820">
    <property type="entry name" value="alpha/beta hydrolase"/>
    <property type="match status" value="1"/>
</dbReference>
<name>A0ABM4AP05_VANTA</name>
<gene>
    <name evidence="6" type="primary">LOC135193628</name>
</gene>
<comment type="similarity">
    <text evidence="1 2">Belongs to the AB hydrolase superfamily. Lipase family.</text>
</comment>
<dbReference type="PIRSF" id="PIRSF000862">
    <property type="entry name" value="Steryl_ester_lip"/>
    <property type="match status" value="1"/>
</dbReference>
<dbReference type="GeneID" id="135193628"/>